<feature type="region of interest" description="Disordered" evidence="7">
    <location>
        <begin position="1"/>
        <end position="66"/>
    </location>
</feature>
<dbReference type="GO" id="GO:0008017">
    <property type="term" value="F:microtubule binding"/>
    <property type="evidence" value="ECO:0007669"/>
    <property type="project" value="InterPro"/>
</dbReference>
<feature type="compositionally biased region" description="Basic and acidic residues" evidence="7">
    <location>
        <begin position="94"/>
        <end position="105"/>
    </location>
</feature>
<dbReference type="GO" id="GO:0007018">
    <property type="term" value="P:microtubule-based movement"/>
    <property type="evidence" value="ECO:0007669"/>
    <property type="project" value="InterPro"/>
</dbReference>
<evidence type="ECO:0000256" key="6">
    <source>
        <dbReference type="PROSITE-ProRule" id="PRU00283"/>
    </source>
</evidence>
<dbReference type="SUPFAM" id="SSF52540">
    <property type="entry name" value="P-loop containing nucleoside triphosphate hydrolases"/>
    <property type="match status" value="1"/>
</dbReference>
<dbReference type="EMBL" id="CDMY01000831">
    <property type="protein sequence ID" value="CEM34738.1"/>
    <property type="molecule type" value="Genomic_DNA"/>
</dbReference>
<dbReference type="PANTHER" id="PTHR47968">
    <property type="entry name" value="CENTROMERE PROTEIN E"/>
    <property type="match status" value="1"/>
</dbReference>
<dbReference type="InterPro" id="IPR027417">
    <property type="entry name" value="P-loop_NTPase"/>
</dbReference>
<name>A0A0G4GV16_VITBC</name>
<dbReference type="VEuPathDB" id="CryptoDB:Vbra_18716"/>
<evidence type="ECO:0000256" key="4">
    <source>
        <dbReference type="ARBA" id="ARBA00023054"/>
    </source>
</evidence>
<feature type="region of interest" description="Disordered" evidence="7">
    <location>
        <begin position="688"/>
        <end position="715"/>
    </location>
</feature>
<sequence length="1025" mass="113459">MRPNTKSPQAKRPHSARPKYEPGKASSPKSLAKAPARSRTQEAPKSSTSRPLIARQKSATGSRQTSLASHVSLAISEASAALLQANTAAKSPVKRKESLSGEKKKGASRSSSKQSLSRSGSLSPRLLERREEAIRVSVRLRPLMDTELRSGHHYIWRVSDGQLWVEGGTPDIPKSVSDRVKGVQFGFDHTFEGDAATSDVYKKVAKGIVHDAIRGINGCVLAYGQTGAGKTYSMSGDASHPGIISWAVHDVFNKEFLLRMTYLEIYMERVHDLLQDGQAGEDSPLENLLVKEDPSKGFYVAGLAERLVSSEGEVYEWLSRGERKRHFARTDFNEVSSRSHVVFTLIIENSQSSAEDDDVKTTRIGRLHMVDLAGSEPFGAAISEKAQAESKLINKSLFFLSEVISKLSARAEASGKDLADSFHIPFRESKLTRILASALGGHSRSALLVALHPSHCFLDESLKSLRFADKAKKIKSRLQANYVSYEQSVIAQQKLTIAKLREELRLLQKSLQSVPRSTSLDEGDESSRLNTKVELEYLQSQMEAKLERMSRFIVGPDIRHERRRALDLSQATIHSGMGVRNSIIVDPTVDGLFRRASQFTRSPLTAEGVPEAHATAIRLLTTMNQRSSSFVESQKERFPSPPGILVEEHSSPLRANEASEDTEVMAMNTENAHQQIQDELLQTHQPAVSHRPEAETAQGHRPSITFADAEGPADFLSSHSSRRAMFSDRLYKRLRTRPKKRLFRMLIQPAARPEAPPPADDPAILRAPLIPRPPYPAGPPPPLPSLPAPHEVWGRGEGAPVRMGDGSGRKRVADGDGGYEAETNDAEASQWRKELRKLRKEQKATLELFRQFGTATREQMQELQGAIISIKERIDTRQPDRTQEEPTAARRHEDQVLQPCPSMPAMRTVQETPADLKQESVSVWGPVVRAVSHEGATVVLGRLRPLACRPRQCAPVQRCQMPSVDDVLCRRSDTIDSDPPSIPEESAAHPLTTSPPMRVALFHDTASQPSTIQTHRNKRITAEVK</sequence>
<reference evidence="9 10" key="1">
    <citation type="submission" date="2014-11" db="EMBL/GenBank/DDBJ databases">
        <authorList>
            <person name="Zhu J."/>
            <person name="Qi W."/>
            <person name="Song R."/>
        </authorList>
    </citation>
    <scope>NUCLEOTIDE SEQUENCE [LARGE SCALE GENOMIC DNA]</scope>
</reference>
<feature type="region of interest" description="Disordered" evidence="7">
    <location>
        <begin position="86"/>
        <end position="124"/>
    </location>
</feature>
<gene>
    <name evidence="9" type="ORF">Vbra_18716</name>
</gene>
<feature type="compositionally biased region" description="Polar residues" evidence="7">
    <location>
        <begin position="57"/>
        <end position="66"/>
    </location>
</feature>
<evidence type="ECO:0000256" key="5">
    <source>
        <dbReference type="ARBA" id="ARBA00023175"/>
    </source>
</evidence>
<dbReference type="InterPro" id="IPR001752">
    <property type="entry name" value="Kinesin_motor_dom"/>
</dbReference>
<accession>A0A0G4GV16</accession>
<feature type="domain" description="Kinesin motor" evidence="8">
    <location>
        <begin position="133"/>
        <end position="474"/>
    </location>
</feature>
<dbReference type="Proteomes" id="UP000041254">
    <property type="component" value="Unassembled WGS sequence"/>
</dbReference>
<evidence type="ECO:0000313" key="10">
    <source>
        <dbReference type="Proteomes" id="UP000041254"/>
    </source>
</evidence>
<keyword evidence="3 6" id="KW-0067">ATP-binding</keyword>
<dbReference type="InParanoid" id="A0A0G4GV16"/>
<dbReference type="Gene3D" id="3.40.850.10">
    <property type="entry name" value="Kinesin motor domain"/>
    <property type="match status" value="1"/>
</dbReference>
<feature type="compositionally biased region" description="Polar residues" evidence="7">
    <location>
        <begin position="41"/>
        <end position="50"/>
    </location>
</feature>
<dbReference type="InterPro" id="IPR019821">
    <property type="entry name" value="Kinesin_motor_CS"/>
</dbReference>
<keyword evidence="10" id="KW-1185">Reference proteome</keyword>
<dbReference type="OMA" id="MAMNTEN"/>
<comment type="similarity">
    <text evidence="6">Belongs to the TRAFAC class myosin-kinesin ATPase superfamily. Kinesin family.</text>
</comment>
<dbReference type="STRING" id="1169540.A0A0G4GV16"/>
<dbReference type="Pfam" id="PF00225">
    <property type="entry name" value="Kinesin"/>
    <property type="match status" value="1"/>
</dbReference>
<dbReference type="SMART" id="SM00129">
    <property type="entry name" value="KISc"/>
    <property type="match status" value="1"/>
</dbReference>
<dbReference type="GO" id="GO:0003777">
    <property type="term" value="F:microtubule motor activity"/>
    <property type="evidence" value="ECO:0007669"/>
    <property type="project" value="InterPro"/>
</dbReference>
<evidence type="ECO:0000313" key="9">
    <source>
        <dbReference type="EMBL" id="CEM34738.1"/>
    </source>
</evidence>
<dbReference type="GO" id="GO:0005874">
    <property type="term" value="C:microtubule"/>
    <property type="evidence" value="ECO:0007669"/>
    <property type="project" value="UniProtKB-KW"/>
</dbReference>
<keyword evidence="1" id="KW-0493">Microtubule</keyword>
<feature type="region of interest" description="Disordered" evidence="7">
    <location>
        <begin position="798"/>
        <end position="826"/>
    </location>
</feature>
<feature type="compositionally biased region" description="Polar residues" evidence="7">
    <location>
        <begin position="1005"/>
        <end position="1014"/>
    </location>
</feature>
<dbReference type="OrthoDB" id="21525at2759"/>
<evidence type="ECO:0000256" key="2">
    <source>
        <dbReference type="ARBA" id="ARBA00022741"/>
    </source>
</evidence>
<dbReference type="PROSITE" id="PS50067">
    <property type="entry name" value="KINESIN_MOTOR_2"/>
    <property type="match status" value="1"/>
</dbReference>
<keyword evidence="2 6" id="KW-0547">Nucleotide-binding</keyword>
<dbReference type="PRINTS" id="PR00380">
    <property type="entry name" value="KINESINHEAVY"/>
</dbReference>
<feature type="binding site" evidence="6">
    <location>
        <begin position="224"/>
        <end position="231"/>
    </location>
    <ligand>
        <name>ATP</name>
        <dbReference type="ChEBI" id="CHEBI:30616"/>
    </ligand>
</feature>
<protein>
    <recommendedName>
        <fullName evidence="8">Kinesin motor domain-containing protein</fullName>
    </recommendedName>
</protein>
<dbReference type="PROSITE" id="PS00411">
    <property type="entry name" value="KINESIN_MOTOR_1"/>
    <property type="match status" value="1"/>
</dbReference>
<dbReference type="InterPro" id="IPR036961">
    <property type="entry name" value="Kinesin_motor_dom_sf"/>
</dbReference>
<evidence type="ECO:0000256" key="1">
    <source>
        <dbReference type="ARBA" id="ARBA00022701"/>
    </source>
</evidence>
<evidence type="ECO:0000256" key="7">
    <source>
        <dbReference type="SAM" id="MobiDB-lite"/>
    </source>
</evidence>
<evidence type="ECO:0000256" key="3">
    <source>
        <dbReference type="ARBA" id="ARBA00022840"/>
    </source>
</evidence>
<evidence type="ECO:0000259" key="8">
    <source>
        <dbReference type="PROSITE" id="PS50067"/>
    </source>
</evidence>
<keyword evidence="5 6" id="KW-0505">Motor protein</keyword>
<proteinExistence type="inferred from homology"/>
<dbReference type="InterPro" id="IPR027640">
    <property type="entry name" value="Kinesin-like_fam"/>
</dbReference>
<feature type="compositionally biased region" description="Low complexity" evidence="7">
    <location>
        <begin position="108"/>
        <end position="124"/>
    </location>
</feature>
<feature type="region of interest" description="Disordered" evidence="7">
    <location>
        <begin position="972"/>
        <end position="1025"/>
    </location>
</feature>
<dbReference type="AlphaFoldDB" id="A0A0G4GV16"/>
<keyword evidence="4" id="KW-0175">Coiled coil</keyword>
<dbReference type="PANTHER" id="PTHR47968:SF36">
    <property type="entry name" value="KINESIN HEAVY CHAIN ISOFORM X1"/>
    <property type="match status" value="1"/>
</dbReference>
<organism evidence="9 10">
    <name type="scientific">Vitrella brassicaformis (strain CCMP3155)</name>
    <dbReference type="NCBI Taxonomy" id="1169540"/>
    <lineage>
        <taxon>Eukaryota</taxon>
        <taxon>Sar</taxon>
        <taxon>Alveolata</taxon>
        <taxon>Colpodellida</taxon>
        <taxon>Vitrellaceae</taxon>
        <taxon>Vitrella</taxon>
    </lineage>
</organism>
<feature type="compositionally biased region" description="Low complexity" evidence="7">
    <location>
        <begin position="23"/>
        <end position="35"/>
    </location>
</feature>
<dbReference type="GO" id="GO:0005524">
    <property type="term" value="F:ATP binding"/>
    <property type="evidence" value="ECO:0007669"/>
    <property type="project" value="UniProtKB-UniRule"/>
</dbReference>